<feature type="chain" id="PRO_5045701270" description="DUF6777 domain-containing protein" evidence="2">
    <location>
        <begin position="23"/>
        <end position="386"/>
    </location>
</feature>
<keyword evidence="5" id="KW-1185">Reference proteome</keyword>
<sequence>MRTPTGILVTACVLTVALLATGCAGDGDRGSAASEELFLQPVAAAGPDPFTDSTATSTATPPPVTRTPQPASGGVRSYSGSTPGLYGGQERVGSCDVHRQIGYLTADAGRGRAFAGAAGISRAGIPDYLRGLAPVVLRADTRVTNHGYRGGGASTYQSVLQAGTAVLVDNHGLPRVRCACGNPLEAPRAMPGNPGAKGGAWSGYRPERVVVVTPAPRIIAHITIINVVTNAWIERRIWHEVHHDRPVPRPEPLSPTPVPEASLSPLPEHSLSPSDESAEPFDESTDPFDESTDPSDERTGSTDTPLAPTLTPEDTGDTGTVPTVPDFDTTVPEEPETFPDSPDEIGPESVPETPDLPDGGGLIPDVPEDPSASGSIFGSPTDVFTG</sequence>
<feature type="region of interest" description="Disordered" evidence="1">
    <location>
        <begin position="44"/>
        <end position="83"/>
    </location>
</feature>
<evidence type="ECO:0000256" key="2">
    <source>
        <dbReference type="SAM" id="SignalP"/>
    </source>
</evidence>
<dbReference type="Proteomes" id="UP001164439">
    <property type="component" value="Chromosome"/>
</dbReference>
<evidence type="ECO:0000256" key="1">
    <source>
        <dbReference type="SAM" id="MobiDB-lite"/>
    </source>
</evidence>
<dbReference type="RefSeq" id="WP_269663053.1">
    <property type="nucleotide sequence ID" value="NZ_CP114413.1"/>
</dbReference>
<feature type="compositionally biased region" description="Low complexity" evidence="1">
    <location>
        <begin position="259"/>
        <end position="275"/>
    </location>
</feature>
<evidence type="ECO:0000313" key="5">
    <source>
        <dbReference type="Proteomes" id="UP001164439"/>
    </source>
</evidence>
<dbReference type="PROSITE" id="PS51257">
    <property type="entry name" value="PROKAR_LIPOPROTEIN"/>
    <property type="match status" value="1"/>
</dbReference>
<gene>
    <name evidence="4" type="ORF">STRCI_007080</name>
</gene>
<feature type="compositionally biased region" description="Acidic residues" evidence="1">
    <location>
        <begin position="276"/>
        <end position="294"/>
    </location>
</feature>
<feature type="compositionally biased region" description="Low complexity" evidence="1">
    <location>
        <begin position="317"/>
        <end position="330"/>
    </location>
</feature>
<feature type="domain" description="DUF6777" evidence="3">
    <location>
        <begin position="76"/>
        <end position="236"/>
    </location>
</feature>
<dbReference type="Pfam" id="PF20568">
    <property type="entry name" value="DUF6777"/>
    <property type="match status" value="1"/>
</dbReference>
<feature type="signal peptide" evidence="2">
    <location>
        <begin position="1"/>
        <end position="22"/>
    </location>
</feature>
<feature type="compositionally biased region" description="Low complexity" evidence="1">
    <location>
        <begin position="47"/>
        <end position="59"/>
    </location>
</feature>
<feature type="compositionally biased region" description="Acidic residues" evidence="1">
    <location>
        <begin position="331"/>
        <end position="346"/>
    </location>
</feature>
<proteinExistence type="predicted"/>
<evidence type="ECO:0000259" key="3">
    <source>
        <dbReference type="Pfam" id="PF20568"/>
    </source>
</evidence>
<feature type="compositionally biased region" description="Polar residues" evidence="1">
    <location>
        <begin position="372"/>
        <end position="386"/>
    </location>
</feature>
<evidence type="ECO:0000313" key="4">
    <source>
        <dbReference type="EMBL" id="WAZ25573.1"/>
    </source>
</evidence>
<dbReference type="InterPro" id="IPR046704">
    <property type="entry name" value="DUF6777"/>
</dbReference>
<reference evidence="4" key="1">
    <citation type="submission" date="2022-12" db="EMBL/GenBank/DDBJ databases">
        <authorList>
            <person name="Ruckert C."/>
            <person name="Busche T."/>
            <person name="Kalinowski J."/>
            <person name="Wittmann C."/>
        </authorList>
    </citation>
    <scope>NUCLEOTIDE SEQUENCE</scope>
    <source>
        <strain evidence="4">DSM 40467</strain>
    </source>
</reference>
<accession>A0ABY7KLY8</accession>
<organism evidence="4 5">
    <name type="scientific">Streptomyces cinnabarinus</name>
    <dbReference type="NCBI Taxonomy" id="67287"/>
    <lineage>
        <taxon>Bacteria</taxon>
        <taxon>Bacillati</taxon>
        <taxon>Actinomycetota</taxon>
        <taxon>Actinomycetes</taxon>
        <taxon>Kitasatosporales</taxon>
        <taxon>Streptomycetaceae</taxon>
        <taxon>Streptomyces</taxon>
    </lineage>
</organism>
<name>A0ABY7KLY8_9ACTN</name>
<keyword evidence="2" id="KW-0732">Signal</keyword>
<feature type="region of interest" description="Disordered" evidence="1">
    <location>
        <begin position="244"/>
        <end position="386"/>
    </location>
</feature>
<protein>
    <recommendedName>
        <fullName evidence="3">DUF6777 domain-containing protein</fullName>
    </recommendedName>
</protein>
<feature type="compositionally biased region" description="Pro residues" evidence="1">
    <location>
        <begin position="249"/>
        <end position="258"/>
    </location>
</feature>
<dbReference type="EMBL" id="CP114413">
    <property type="protein sequence ID" value="WAZ25573.1"/>
    <property type="molecule type" value="Genomic_DNA"/>
</dbReference>